<reference evidence="3" key="1">
    <citation type="journal article" date="2023" name="Front. Microbiol.">
        <title>Ralstonia chuxiongensis sp. nov., Ralstonia mojiangensis sp. nov., and Ralstonia soli sp. nov., isolated from tobacco fields, are three novel species in the family Burkholderiaceae.</title>
        <authorList>
            <person name="Lu C.H."/>
            <person name="Zhang Y.Y."/>
            <person name="Jiang N."/>
            <person name="Chen W."/>
            <person name="Shao X."/>
            <person name="Zhao Z.M."/>
            <person name="Lu W.L."/>
            <person name="Hu X."/>
            <person name="Xi Y.X."/>
            <person name="Zou S.Y."/>
            <person name="Wei Q.J."/>
            <person name="Lin Z.L."/>
            <person name="Gong L."/>
            <person name="Gai X.T."/>
            <person name="Zhang L.Q."/>
            <person name="Li J.Y."/>
            <person name="Jin Y."/>
            <person name="Xia Z.Y."/>
        </authorList>
    </citation>
    <scope>NUCLEOTIDE SEQUENCE</scope>
    <source>
        <strain evidence="3">22TCCZM01-4</strain>
    </source>
</reference>
<sequence length="385" mass="41093">MTIEIFTGGRRSFRGEGAVLTVIEGILRAQGEDAVILRNVRVVVPHAETKRTAEVDLFVATTRVTLAIQVKDYRLRVLGGVTGDWTSPDAKSDSNRANAWEDALEGAYALQNVVAGIAAMTLARPLPVVLFARGIPDGSQLPHGVNGVVICGPDGLSELLAGTHSRAQAWSLDLVRDFATKNRLGSKVASEPNRAWRQPPQSPRAVVHTAVVAPPPRPVALVENAGVSRPPSMPTYTVEQHRSVYRSESVKSSGSFFRSRKGWLWLALILLVIAFLVGRGKPAQNRTDQLARTEQPANTQHRNQAKGRDGSAVARSHRGTASQRSSVKTEDVTLYGGPKVTPLPSAPAAAVQQQPALPLPPCPKGVDRLGCVPDAETVRALGGAG</sequence>
<proteinExistence type="predicted"/>
<feature type="compositionally biased region" description="Polar residues" evidence="1">
    <location>
        <begin position="286"/>
        <end position="302"/>
    </location>
</feature>
<reference evidence="3" key="2">
    <citation type="submission" date="2023-02" db="EMBL/GenBank/DDBJ databases">
        <authorList>
            <person name="Lu C.-H."/>
        </authorList>
    </citation>
    <scope>NUCLEOTIDE SEQUENCE</scope>
    <source>
        <strain evidence="3">22TCCZM01-4</strain>
    </source>
</reference>
<gene>
    <name evidence="3" type="ORF">N5I87_04545</name>
</gene>
<dbReference type="RefSeq" id="WP_260798608.1">
    <property type="nucleotide sequence ID" value="NZ_JAOCQJ010000001.1"/>
</dbReference>
<accession>A0AAE3I220</accession>
<feature type="compositionally biased region" description="Low complexity" evidence="1">
    <location>
        <begin position="342"/>
        <end position="352"/>
    </location>
</feature>
<evidence type="ECO:0000256" key="2">
    <source>
        <dbReference type="SAM" id="Phobius"/>
    </source>
</evidence>
<dbReference type="AlphaFoldDB" id="A0AAE3I220"/>
<name>A0AAE3I220_9RALS</name>
<keyword evidence="2" id="KW-0472">Membrane</keyword>
<dbReference type="EMBL" id="JAOCQJ010000001">
    <property type="protein sequence ID" value="MCT7315263.1"/>
    <property type="molecule type" value="Genomic_DNA"/>
</dbReference>
<keyword evidence="2" id="KW-0812">Transmembrane</keyword>
<evidence type="ECO:0000256" key="1">
    <source>
        <dbReference type="SAM" id="MobiDB-lite"/>
    </source>
</evidence>
<keyword evidence="2" id="KW-1133">Transmembrane helix</keyword>
<feature type="transmembrane region" description="Helical" evidence="2">
    <location>
        <begin position="262"/>
        <end position="278"/>
    </location>
</feature>
<feature type="region of interest" description="Disordered" evidence="1">
    <location>
        <begin position="286"/>
        <end position="352"/>
    </location>
</feature>
<protein>
    <submittedName>
        <fullName evidence="3">NERD domain-containing protein</fullName>
    </submittedName>
</protein>
<evidence type="ECO:0000313" key="4">
    <source>
        <dbReference type="Proteomes" id="UP001164374"/>
    </source>
</evidence>
<organism evidence="3 4">
    <name type="scientific">Ralstonia mojiangensis</name>
    <dbReference type="NCBI Taxonomy" id="2953895"/>
    <lineage>
        <taxon>Bacteria</taxon>
        <taxon>Pseudomonadati</taxon>
        <taxon>Pseudomonadota</taxon>
        <taxon>Betaproteobacteria</taxon>
        <taxon>Burkholderiales</taxon>
        <taxon>Burkholderiaceae</taxon>
        <taxon>Ralstonia</taxon>
    </lineage>
</organism>
<dbReference type="Proteomes" id="UP001164374">
    <property type="component" value="Unassembled WGS sequence"/>
</dbReference>
<evidence type="ECO:0000313" key="3">
    <source>
        <dbReference type="EMBL" id="MCT7315263.1"/>
    </source>
</evidence>
<comment type="caution">
    <text evidence="3">The sequence shown here is derived from an EMBL/GenBank/DDBJ whole genome shotgun (WGS) entry which is preliminary data.</text>
</comment>